<protein>
    <submittedName>
        <fullName evidence="2">Uncharacterized protein</fullName>
    </submittedName>
</protein>
<dbReference type="AlphaFoldDB" id="A0A0D1ZN56"/>
<dbReference type="GeneID" id="27334147"/>
<organism evidence="2 3">
    <name type="scientific">Exophiala spinifera</name>
    <dbReference type="NCBI Taxonomy" id="91928"/>
    <lineage>
        <taxon>Eukaryota</taxon>
        <taxon>Fungi</taxon>
        <taxon>Dikarya</taxon>
        <taxon>Ascomycota</taxon>
        <taxon>Pezizomycotina</taxon>
        <taxon>Eurotiomycetes</taxon>
        <taxon>Chaetothyriomycetidae</taxon>
        <taxon>Chaetothyriales</taxon>
        <taxon>Herpotrichiellaceae</taxon>
        <taxon>Exophiala</taxon>
    </lineage>
</organism>
<name>A0A0D1ZN56_9EURO</name>
<evidence type="ECO:0000256" key="1">
    <source>
        <dbReference type="SAM" id="MobiDB-lite"/>
    </source>
</evidence>
<dbReference type="EMBL" id="KN847496">
    <property type="protein sequence ID" value="KIW14282.1"/>
    <property type="molecule type" value="Genomic_DNA"/>
</dbReference>
<accession>A0A0D1ZN56</accession>
<dbReference type="STRING" id="91928.A0A0D1ZN56"/>
<dbReference type="Proteomes" id="UP000053328">
    <property type="component" value="Unassembled WGS sequence"/>
</dbReference>
<gene>
    <name evidence="2" type="ORF">PV08_07064</name>
</gene>
<feature type="compositionally biased region" description="Basic and acidic residues" evidence="1">
    <location>
        <begin position="14"/>
        <end position="26"/>
    </location>
</feature>
<dbReference type="RefSeq" id="XP_016234498.1">
    <property type="nucleotide sequence ID" value="XM_016381396.1"/>
</dbReference>
<keyword evidence="3" id="KW-1185">Reference proteome</keyword>
<feature type="region of interest" description="Disordered" evidence="1">
    <location>
        <begin position="1"/>
        <end position="38"/>
    </location>
</feature>
<proteinExistence type="predicted"/>
<dbReference type="VEuPathDB" id="FungiDB:PV08_07064"/>
<dbReference type="OrthoDB" id="5227693at2759"/>
<evidence type="ECO:0000313" key="3">
    <source>
        <dbReference type="Proteomes" id="UP000053328"/>
    </source>
</evidence>
<reference evidence="2 3" key="1">
    <citation type="submission" date="2015-01" db="EMBL/GenBank/DDBJ databases">
        <title>The Genome Sequence of Exophiala spinifera CBS89968.</title>
        <authorList>
            <consortium name="The Broad Institute Genomics Platform"/>
            <person name="Cuomo C."/>
            <person name="de Hoog S."/>
            <person name="Gorbushina A."/>
            <person name="Stielow B."/>
            <person name="Teixiera M."/>
            <person name="Abouelleil A."/>
            <person name="Chapman S.B."/>
            <person name="Priest M."/>
            <person name="Young S.K."/>
            <person name="Wortman J."/>
            <person name="Nusbaum C."/>
            <person name="Birren B."/>
        </authorList>
    </citation>
    <scope>NUCLEOTIDE SEQUENCE [LARGE SCALE GENOMIC DNA]</scope>
    <source>
        <strain evidence="2 3">CBS 89968</strain>
    </source>
</reference>
<dbReference type="HOGENOM" id="CLU_1896223_0_0_1"/>
<evidence type="ECO:0000313" key="2">
    <source>
        <dbReference type="EMBL" id="KIW14282.1"/>
    </source>
</evidence>
<sequence length="134" mass="15644">MAMTLHVEVNQQIHENEENKGERNEAQRTAPRFRAALDSPGRGLHKGLMEAVDRYVDCAIERQTIVESYQEKIRELKDSQGRQPATLSEEQIRTGWCTMMLRGCLWSMVHFPIWLPNLPYPSRYWKNNTLVLMA</sequence>